<gene>
    <name evidence="8" type="ORF">GSLYS_00021955001</name>
</gene>
<dbReference type="InterPro" id="IPR050348">
    <property type="entry name" value="Protein-Tyr_Phosphatase"/>
</dbReference>
<dbReference type="CDD" id="cd00047">
    <property type="entry name" value="PTPc"/>
    <property type="match status" value="1"/>
</dbReference>
<evidence type="ECO:0000259" key="7">
    <source>
        <dbReference type="PROSITE" id="PS50056"/>
    </source>
</evidence>
<feature type="domain" description="Tyrosine-protein phosphatase" evidence="6">
    <location>
        <begin position="53"/>
        <end position="305"/>
    </location>
</feature>
<dbReference type="SMART" id="SM00404">
    <property type="entry name" value="PTPc_motif"/>
    <property type="match status" value="1"/>
</dbReference>
<protein>
    <recommendedName>
        <fullName evidence="2">protein-tyrosine-phosphatase</fullName>
        <ecNumber evidence="2">3.1.3.48</ecNumber>
    </recommendedName>
</protein>
<dbReference type="Gene3D" id="3.90.190.10">
    <property type="entry name" value="Protein tyrosine phosphatase superfamily"/>
    <property type="match status" value="2"/>
</dbReference>
<comment type="catalytic activity">
    <reaction evidence="5">
        <text>O-phospho-L-tyrosyl-[protein] + H2O = L-tyrosyl-[protein] + phosphate</text>
        <dbReference type="Rhea" id="RHEA:10684"/>
        <dbReference type="Rhea" id="RHEA-COMP:10136"/>
        <dbReference type="Rhea" id="RHEA-COMP:20101"/>
        <dbReference type="ChEBI" id="CHEBI:15377"/>
        <dbReference type="ChEBI" id="CHEBI:43474"/>
        <dbReference type="ChEBI" id="CHEBI:46858"/>
        <dbReference type="ChEBI" id="CHEBI:61978"/>
        <dbReference type="EC" id="3.1.3.48"/>
    </reaction>
</comment>
<name>A0AAV2INB2_LYMST</name>
<dbReference type="Pfam" id="PF00102">
    <property type="entry name" value="Y_phosphatase"/>
    <property type="match status" value="2"/>
</dbReference>
<feature type="domain" description="Tyrosine-protein phosphatase" evidence="6">
    <location>
        <begin position="336"/>
        <end position="555"/>
    </location>
</feature>
<evidence type="ECO:0000259" key="6">
    <source>
        <dbReference type="PROSITE" id="PS50055"/>
    </source>
</evidence>
<evidence type="ECO:0000313" key="8">
    <source>
        <dbReference type="EMBL" id="CAL1548638.1"/>
    </source>
</evidence>
<dbReference type="SMART" id="SM00194">
    <property type="entry name" value="PTPc"/>
    <property type="match status" value="1"/>
</dbReference>
<dbReference type="InterPro" id="IPR000387">
    <property type="entry name" value="Tyr_Pase_dom"/>
</dbReference>
<dbReference type="EMBL" id="CAXITT010001508">
    <property type="protein sequence ID" value="CAL1548638.1"/>
    <property type="molecule type" value="Genomic_DNA"/>
</dbReference>
<dbReference type="PROSITE" id="PS50056">
    <property type="entry name" value="TYR_PHOSPHATASE_2"/>
    <property type="match status" value="1"/>
</dbReference>
<sequence>MSVDDDQTADQLDQSEASDNYMTYTNDVVLPVDTLIEVTRLQEFLRSHDNSYFEEQFKIIPRPINVTQHVGLSIENIQKNRYKDICTYDHSRVLLEINTHNNEGDYINASFIEGYKNDERMIASQGPKASMVNDFVRMLWEQKVEKLVMLTNLTEEGKMKCERYWPEEGSREFGSITITLTTTQIFADYTIRRLQLIKNGQGSQHITQYHFTSWPDKGVPLTPWGLVDFEQRVFDQPSIQPVVVHCSAGVGRTGTFIALRNIMRQAEDTGHVDFFNTVAKMRQARTMMVQTHEQYQFLHRAALVAIACMGTTITNADIEKRIATLEMNFGTGKSQLEKEFEAVCTISKDVGGTDSEREHNDDVIYQNITTLIKFKKNKKKKHLLSSHTNGELYRATLKTDTTNTGDYINAVLVPSFTKPNNFILTQIPLTTTVVDFWRLVTQYEVKLVLAFELDSSDNKTFGNYLPLNHHEALELQQFIIETDESDGKGFYEEQRVTVKRKKDKNIKMFNKNSFHTLIHLKCSIRDYDLRNLLTVITQARGIIAKQKGRVVFVCR</sequence>
<dbReference type="PANTHER" id="PTHR19134:SF562">
    <property type="entry name" value="PROTEIN-TYROSINE-PHOSPHATASE"/>
    <property type="match status" value="1"/>
</dbReference>
<evidence type="ECO:0000256" key="3">
    <source>
        <dbReference type="ARBA" id="ARBA00022801"/>
    </source>
</evidence>
<evidence type="ECO:0000256" key="4">
    <source>
        <dbReference type="ARBA" id="ARBA00022912"/>
    </source>
</evidence>
<comment type="similarity">
    <text evidence="1">Belongs to the protein-tyrosine phosphatase family.</text>
</comment>
<dbReference type="PROSITE" id="PS00383">
    <property type="entry name" value="TYR_PHOSPHATASE_1"/>
    <property type="match status" value="1"/>
</dbReference>
<dbReference type="Proteomes" id="UP001497497">
    <property type="component" value="Unassembled WGS sequence"/>
</dbReference>
<proteinExistence type="inferred from homology"/>
<dbReference type="PRINTS" id="PR00700">
    <property type="entry name" value="PRTYPHPHTASE"/>
</dbReference>
<feature type="domain" description="Tyrosine specific protein phosphatases" evidence="7">
    <location>
        <begin position="227"/>
        <end position="296"/>
    </location>
</feature>
<dbReference type="InterPro" id="IPR029021">
    <property type="entry name" value="Prot-tyrosine_phosphatase-like"/>
</dbReference>
<dbReference type="AlphaFoldDB" id="A0AAV2INB2"/>
<organism evidence="8 9">
    <name type="scientific">Lymnaea stagnalis</name>
    <name type="common">Great pond snail</name>
    <name type="synonym">Helix stagnalis</name>
    <dbReference type="NCBI Taxonomy" id="6523"/>
    <lineage>
        <taxon>Eukaryota</taxon>
        <taxon>Metazoa</taxon>
        <taxon>Spiralia</taxon>
        <taxon>Lophotrochozoa</taxon>
        <taxon>Mollusca</taxon>
        <taxon>Gastropoda</taxon>
        <taxon>Heterobranchia</taxon>
        <taxon>Euthyneura</taxon>
        <taxon>Panpulmonata</taxon>
        <taxon>Hygrophila</taxon>
        <taxon>Lymnaeoidea</taxon>
        <taxon>Lymnaeidae</taxon>
        <taxon>Lymnaea</taxon>
    </lineage>
</organism>
<dbReference type="InterPro" id="IPR000242">
    <property type="entry name" value="PTP_cat"/>
</dbReference>
<evidence type="ECO:0000313" key="9">
    <source>
        <dbReference type="Proteomes" id="UP001497497"/>
    </source>
</evidence>
<dbReference type="PROSITE" id="PS50055">
    <property type="entry name" value="TYR_PHOSPHATASE_PTP"/>
    <property type="match status" value="2"/>
</dbReference>
<comment type="caution">
    <text evidence="8">The sequence shown here is derived from an EMBL/GenBank/DDBJ whole genome shotgun (WGS) entry which is preliminary data.</text>
</comment>
<keyword evidence="4" id="KW-0904">Protein phosphatase</keyword>
<evidence type="ECO:0000256" key="1">
    <source>
        <dbReference type="ARBA" id="ARBA00009580"/>
    </source>
</evidence>
<keyword evidence="9" id="KW-1185">Reference proteome</keyword>
<evidence type="ECO:0000256" key="5">
    <source>
        <dbReference type="ARBA" id="ARBA00051722"/>
    </source>
</evidence>
<keyword evidence="3" id="KW-0378">Hydrolase</keyword>
<dbReference type="InterPro" id="IPR003595">
    <property type="entry name" value="Tyr_Pase_cat"/>
</dbReference>
<reference evidence="8 9" key="1">
    <citation type="submission" date="2024-04" db="EMBL/GenBank/DDBJ databases">
        <authorList>
            <consortium name="Genoscope - CEA"/>
            <person name="William W."/>
        </authorList>
    </citation>
    <scope>NUCLEOTIDE SEQUENCE [LARGE SCALE GENOMIC DNA]</scope>
</reference>
<dbReference type="EC" id="3.1.3.48" evidence="2"/>
<dbReference type="SUPFAM" id="SSF52799">
    <property type="entry name" value="(Phosphotyrosine protein) phosphatases II"/>
    <property type="match status" value="2"/>
</dbReference>
<evidence type="ECO:0000256" key="2">
    <source>
        <dbReference type="ARBA" id="ARBA00013064"/>
    </source>
</evidence>
<accession>A0AAV2INB2</accession>
<dbReference type="FunFam" id="3.90.190.10:FF:000102">
    <property type="entry name" value="Receptor-type tyrosine-protein phosphatase"/>
    <property type="match status" value="1"/>
</dbReference>
<dbReference type="PANTHER" id="PTHR19134">
    <property type="entry name" value="RECEPTOR-TYPE TYROSINE-PROTEIN PHOSPHATASE"/>
    <property type="match status" value="1"/>
</dbReference>
<dbReference type="InterPro" id="IPR016130">
    <property type="entry name" value="Tyr_Pase_AS"/>
</dbReference>
<dbReference type="GO" id="GO:0004725">
    <property type="term" value="F:protein tyrosine phosphatase activity"/>
    <property type="evidence" value="ECO:0007669"/>
    <property type="project" value="UniProtKB-EC"/>
</dbReference>